<evidence type="ECO:0000313" key="2">
    <source>
        <dbReference type="Proteomes" id="UP001157502"/>
    </source>
</evidence>
<comment type="caution">
    <text evidence="1">The sequence shown here is derived from an EMBL/GenBank/DDBJ whole genome shotgun (WGS) entry which is preliminary data.</text>
</comment>
<protein>
    <submittedName>
        <fullName evidence="1">Uncharacterized protein</fullName>
    </submittedName>
</protein>
<proteinExistence type="predicted"/>
<accession>A0ACC2FIW7</accession>
<name>A0ACC2FIW7_DALPE</name>
<organism evidence="1 2">
    <name type="scientific">Dallia pectoralis</name>
    <name type="common">Alaska blackfish</name>
    <dbReference type="NCBI Taxonomy" id="75939"/>
    <lineage>
        <taxon>Eukaryota</taxon>
        <taxon>Metazoa</taxon>
        <taxon>Chordata</taxon>
        <taxon>Craniata</taxon>
        <taxon>Vertebrata</taxon>
        <taxon>Euteleostomi</taxon>
        <taxon>Actinopterygii</taxon>
        <taxon>Neopterygii</taxon>
        <taxon>Teleostei</taxon>
        <taxon>Protacanthopterygii</taxon>
        <taxon>Esociformes</taxon>
        <taxon>Umbridae</taxon>
        <taxon>Dallia</taxon>
    </lineage>
</organism>
<gene>
    <name evidence="1" type="ORF">DPEC_G00294520</name>
</gene>
<sequence length="89" mass="9609">MQREVAFLGHQLGGEGISTLTDKVEADIVFQWAEEHQQAFEALKRGRLEAPVLAAPNPNLPFILDTDASNEGLGAVLAQQGSIGALQRR</sequence>
<evidence type="ECO:0000313" key="1">
    <source>
        <dbReference type="EMBL" id="KAJ7991175.1"/>
    </source>
</evidence>
<dbReference type="Proteomes" id="UP001157502">
    <property type="component" value="Chromosome 27"/>
</dbReference>
<keyword evidence="2" id="KW-1185">Reference proteome</keyword>
<dbReference type="EMBL" id="CM055754">
    <property type="protein sequence ID" value="KAJ7991175.1"/>
    <property type="molecule type" value="Genomic_DNA"/>
</dbReference>
<reference evidence="1" key="1">
    <citation type="submission" date="2021-05" db="EMBL/GenBank/DDBJ databases">
        <authorList>
            <person name="Pan Q."/>
            <person name="Jouanno E."/>
            <person name="Zahm M."/>
            <person name="Klopp C."/>
            <person name="Cabau C."/>
            <person name="Louis A."/>
            <person name="Berthelot C."/>
            <person name="Parey E."/>
            <person name="Roest Crollius H."/>
            <person name="Montfort J."/>
            <person name="Robinson-Rechavi M."/>
            <person name="Bouchez O."/>
            <person name="Lampietro C."/>
            <person name="Lopez Roques C."/>
            <person name="Donnadieu C."/>
            <person name="Postlethwait J."/>
            <person name="Bobe J."/>
            <person name="Dillon D."/>
            <person name="Chandos A."/>
            <person name="von Hippel F."/>
            <person name="Guiguen Y."/>
        </authorList>
    </citation>
    <scope>NUCLEOTIDE SEQUENCE</scope>
    <source>
        <strain evidence="1">YG-Jan2019</strain>
    </source>
</reference>